<evidence type="ECO:0008006" key="6">
    <source>
        <dbReference type="Google" id="ProtNLM"/>
    </source>
</evidence>
<dbReference type="EMBL" id="CP027432">
    <property type="protein sequence ID" value="QCI27866.1"/>
    <property type="molecule type" value="Genomic_DNA"/>
</dbReference>
<feature type="signal peptide" evidence="1">
    <location>
        <begin position="1"/>
        <end position="17"/>
    </location>
</feature>
<keyword evidence="5" id="KW-1185">Reference proteome</keyword>
<feature type="chain" id="PRO_5042525634" description="Outer membrane protein beta-barrel domain-containing protein" evidence="1">
    <location>
        <begin position="18"/>
        <end position="177"/>
    </location>
</feature>
<reference evidence="2" key="3">
    <citation type="submission" date="2019-06" db="EMBL/GenBank/DDBJ databases">
        <title>A comparative analysis of the Nautiliaceae.</title>
        <authorList>
            <person name="Grosche A."/>
            <person name="Smedile F."/>
            <person name="Vetriani C."/>
        </authorList>
    </citation>
    <scope>NUCLEOTIDE SEQUENCE</scope>
    <source>
        <strain evidence="2">TB6</strain>
    </source>
</reference>
<evidence type="ECO:0000256" key="1">
    <source>
        <dbReference type="SAM" id="SignalP"/>
    </source>
</evidence>
<evidence type="ECO:0000313" key="3">
    <source>
        <dbReference type="EMBL" id="ROR39956.1"/>
    </source>
</evidence>
<dbReference type="EMBL" id="RJVK01000002">
    <property type="protein sequence ID" value="ROR39956.1"/>
    <property type="molecule type" value="Genomic_DNA"/>
</dbReference>
<sequence>MKKLILGAMIASSMLMAENFANVKITNDTIEVNAQYKVDPQNNIFARGTFLYNDNDNRNNFYSIGVKGEGNLIGIDLNYVKFSLIMDFVHTKNNSALPIGIGVNSFIPNMQIPTFVRGEYEFAPKVLSFDDADRFSRLYIEGGVQPIENAEIFAGYRNISFNSNYDSSFYIGAGFNF</sequence>
<evidence type="ECO:0000313" key="5">
    <source>
        <dbReference type="Proteomes" id="UP000298805"/>
    </source>
</evidence>
<gene>
    <name evidence="2" type="ORF">C6V80_02465</name>
    <name evidence="3" type="ORF">EDC58_0935</name>
</gene>
<dbReference type="AlphaFoldDB" id="A0AAJ4RCI7"/>
<name>A0AAJ4RCI7_9BACT</name>
<dbReference type="RefSeq" id="WP_123352341.1">
    <property type="nucleotide sequence ID" value="NZ_CP027432.2"/>
</dbReference>
<accession>A0AAJ4RCI7</accession>
<dbReference type="Proteomes" id="UP000298805">
    <property type="component" value="Chromosome"/>
</dbReference>
<reference evidence="5" key="1">
    <citation type="submission" date="2018-03" db="EMBL/GenBank/DDBJ databases">
        <title>A comparative analysis of the Nautiliaceae.</title>
        <authorList>
            <person name="Grosche A."/>
            <person name="Smedile F."/>
            <person name="Vetriani C."/>
        </authorList>
    </citation>
    <scope>NUCLEOTIDE SEQUENCE [LARGE SCALE GENOMIC DNA]</scope>
    <source>
        <strain evidence="5">TB6</strain>
    </source>
</reference>
<evidence type="ECO:0000313" key="2">
    <source>
        <dbReference type="EMBL" id="QCI27866.1"/>
    </source>
</evidence>
<protein>
    <recommendedName>
        <fullName evidence="6">Outer membrane protein beta-barrel domain-containing protein</fullName>
    </recommendedName>
</protein>
<organism evidence="3 4">
    <name type="scientific">Caminibacter pacificus</name>
    <dbReference type="NCBI Taxonomy" id="1424653"/>
    <lineage>
        <taxon>Bacteria</taxon>
        <taxon>Pseudomonadati</taxon>
        <taxon>Campylobacterota</taxon>
        <taxon>Epsilonproteobacteria</taxon>
        <taxon>Nautiliales</taxon>
        <taxon>Nautiliaceae</taxon>
        <taxon>Caminibacter</taxon>
    </lineage>
</organism>
<evidence type="ECO:0000313" key="4">
    <source>
        <dbReference type="Proteomes" id="UP000272781"/>
    </source>
</evidence>
<proteinExistence type="predicted"/>
<reference evidence="3 4" key="2">
    <citation type="submission" date="2018-11" db="EMBL/GenBank/DDBJ databases">
        <title>Genomic Encyclopedia of Type Strains, Phase IV (KMG-IV): sequencing the most valuable type-strain genomes for metagenomic binning, comparative biology and taxonomic classification.</title>
        <authorList>
            <person name="Goeker M."/>
        </authorList>
    </citation>
    <scope>NUCLEOTIDE SEQUENCE [LARGE SCALE GENOMIC DNA]</scope>
    <source>
        <strain evidence="3 4">DSM 27783</strain>
    </source>
</reference>
<keyword evidence="1" id="KW-0732">Signal</keyword>
<dbReference type="Proteomes" id="UP000272781">
    <property type="component" value="Unassembled WGS sequence"/>
</dbReference>